<reference evidence="1" key="1">
    <citation type="submission" date="2018-11" db="EMBL/GenBank/DDBJ databases">
        <authorList>
            <consortium name="Pathogen Informatics"/>
        </authorList>
    </citation>
    <scope>NUCLEOTIDE SEQUENCE</scope>
</reference>
<dbReference type="AlphaFoldDB" id="A0A448WNI2"/>
<name>A0A448WNI2_9PLAT</name>
<organism evidence="1 2">
    <name type="scientific">Protopolystoma xenopodis</name>
    <dbReference type="NCBI Taxonomy" id="117903"/>
    <lineage>
        <taxon>Eukaryota</taxon>
        <taxon>Metazoa</taxon>
        <taxon>Spiralia</taxon>
        <taxon>Lophotrochozoa</taxon>
        <taxon>Platyhelminthes</taxon>
        <taxon>Monogenea</taxon>
        <taxon>Polyopisthocotylea</taxon>
        <taxon>Polystomatidea</taxon>
        <taxon>Polystomatidae</taxon>
        <taxon>Protopolystoma</taxon>
    </lineage>
</organism>
<dbReference type="EMBL" id="CAAALY010027396">
    <property type="protein sequence ID" value="VEL16162.1"/>
    <property type="molecule type" value="Genomic_DNA"/>
</dbReference>
<comment type="caution">
    <text evidence="1">The sequence shown here is derived from an EMBL/GenBank/DDBJ whole genome shotgun (WGS) entry which is preliminary data.</text>
</comment>
<gene>
    <name evidence="1" type="ORF">PXEA_LOCUS9602</name>
</gene>
<keyword evidence="2" id="KW-1185">Reference proteome</keyword>
<sequence length="288" mass="31143">MNTPGLSTDRQSSLLAWLVEQDLIPDSAVSALPLLARSLFLSKTPSLPSSASKSNAAASISIPTLANTVGRWRLSWELAHLTLTPFVTRRLINILCPHHPSEWPGHTDRGREEESVNVGETRPSFTAAGPIDAGCAQQEICCLSSAACKSDLFSLAGLLEAGLAGLPSALLRKSAAGPVEETKVKAEEAKAGDDGEAESEIVRRLFPYARWPWLTTYLNACLVAASISTDIQRITEVRYTGPCILSFCIFRLYLPVLGLPDIMLTLWLVCTTVRLTFISSSSVCDDKI</sequence>
<accession>A0A448WNI2</accession>
<protein>
    <submittedName>
        <fullName evidence="1">Uncharacterized protein</fullName>
    </submittedName>
</protein>
<dbReference type="Proteomes" id="UP000784294">
    <property type="component" value="Unassembled WGS sequence"/>
</dbReference>
<evidence type="ECO:0000313" key="2">
    <source>
        <dbReference type="Proteomes" id="UP000784294"/>
    </source>
</evidence>
<proteinExistence type="predicted"/>
<evidence type="ECO:0000313" key="1">
    <source>
        <dbReference type="EMBL" id="VEL16162.1"/>
    </source>
</evidence>